<feature type="domain" description="Helicase C-terminal" evidence="5">
    <location>
        <begin position="701"/>
        <end position="877"/>
    </location>
</feature>
<evidence type="ECO:0000259" key="4">
    <source>
        <dbReference type="PROSITE" id="PS51192"/>
    </source>
</evidence>
<accession>A0A816D120</accession>
<dbReference type="PROSITE" id="PS51196">
    <property type="entry name" value="SECA_MOTOR_DEAD"/>
    <property type="match status" value="1"/>
</dbReference>
<evidence type="ECO:0000313" key="8">
    <source>
        <dbReference type="EMBL" id="CAF1627192.1"/>
    </source>
</evidence>
<dbReference type="InterPro" id="IPR027417">
    <property type="entry name" value="P-loop_NTPase"/>
</dbReference>
<evidence type="ECO:0000313" key="9">
    <source>
        <dbReference type="Proteomes" id="UP000663832"/>
    </source>
</evidence>
<dbReference type="SMART" id="SM00957">
    <property type="entry name" value="SecA_DEAD"/>
    <property type="match status" value="1"/>
</dbReference>
<dbReference type="PROSITE" id="PS51194">
    <property type="entry name" value="HELICASE_CTER"/>
    <property type="match status" value="1"/>
</dbReference>
<dbReference type="InterPro" id="IPR001650">
    <property type="entry name" value="Helicase_C-like"/>
</dbReference>
<evidence type="ECO:0000259" key="5">
    <source>
        <dbReference type="PROSITE" id="PS51194"/>
    </source>
</evidence>
<dbReference type="GO" id="GO:0005524">
    <property type="term" value="F:ATP binding"/>
    <property type="evidence" value="ECO:0007669"/>
    <property type="project" value="InterPro"/>
</dbReference>
<gene>
    <name evidence="7" type="ORF">BJG266_LOCUS39807</name>
    <name evidence="8" type="ORF">QVE165_LOCUS56696</name>
</gene>
<evidence type="ECO:0000259" key="6">
    <source>
        <dbReference type="PROSITE" id="PS51196"/>
    </source>
</evidence>
<dbReference type="Gene3D" id="3.40.50.300">
    <property type="entry name" value="P-loop containing nucleotide triphosphate hydrolases"/>
    <property type="match status" value="2"/>
</dbReference>
<keyword evidence="2" id="KW-0813">Transport</keyword>
<evidence type="ECO:0000256" key="3">
    <source>
        <dbReference type="ARBA" id="ARBA00023010"/>
    </source>
</evidence>
<protein>
    <recommendedName>
        <fullName evidence="10">Protein translocase subunit SecA</fullName>
    </recommendedName>
</protein>
<dbReference type="Proteomes" id="UP000663877">
    <property type="component" value="Unassembled WGS sequence"/>
</dbReference>
<dbReference type="PROSITE" id="PS51192">
    <property type="entry name" value="HELICASE_ATP_BIND_1"/>
    <property type="match status" value="1"/>
</dbReference>
<dbReference type="Gene3D" id="3.90.1440.10">
    <property type="entry name" value="SecA, preprotein cross-linking domain"/>
    <property type="match status" value="1"/>
</dbReference>
<organism evidence="8 9">
    <name type="scientific">Adineta steineri</name>
    <dbReference type="NCBI Taxonomy" id="433720"/>
    <lineage>
        <taxon>Eukaryota</taxon>
        <taxon>Metazoa</taxon>
        <taxon>Spiralia</taxon>
        <taxon>Gnathifera</taxon>
        <taxon>Rotifera</taxon>
        <taxon>Eurotatoria</taxon>
        <taxon>Bdelloidea</taxon>
        <taxon>Adinetida</taxon>
        <taxon>Adinetidae</taxon>
        <taxon>Adineta</taxon>
    </lineage>
</organism>
<feature type="domain" description="SecA family profile" evidence="6">
    <location>
        <begin position="246"/>
        <end position="849"/>
    </location>
</feature>
<dbReference type="SMART" id="SM00490">
    <property type="entry name" value="HELICc"/>
    <property type="match status" value="1"/>
</dbReference>
<evidence type="ECO:0008006" key="10">
    <source>
        <dbReference type="Google" id="ProtNLM"/>
    </source>
</evidence>
<sequence length="2061" mass="234344">MIAIQDYNIVCDRLLALKSWTEEEKSSLLDIIVDWRRQFEYSIPEQFVLKMKSLRKLLTDHIIINVILPVDTILEVIQSENIPAEVWIYCLRAKFQSMMNNDTDNQNTISFDFTPVIIPTINFDRQLPNTNKSTHRNKDEIDRSCRKDVKLIHGLLSCDSVSTSAKILIEPSPKEEPLDAYQVILSENLNELYQLKWCESDIIRIQDKFMSPQISNNISSLKTALLIIETIVTNQISSQSHIDRIVKIITKHPVNQWMDELNKIVDEQGKAKSVDTLLAELAHENPSLNIKKLEQRYRTVMYYYETEISSWTSADIRKQFMYNDELKTIAIIIQAAHLHKQYRPRDIQILSLLLLIDNSDKGRLAQIRTGEGKSIIVSMLAVYLSLPPLNKHVDIITTSEILAQRDADEFAPFYQMFNLSVGHNCHEPSIKPNYNVNIVYGTVVQFAGDLLRTEFYLQTEIRGNRPYDAAIVDEVDSMFIDQRQHYTQLASLTPGYKSLNIILRFIYSFFQKFNITEKNEFVIRQTNGFYKVDAVEFIRKKMAEKELIRYSAYRQSYIDGKLPKWIQGARRALYHLTLNVDYVISKDRQIVVVDYANTGISHMNVHWSYGVHQFLELKHNLRMTPERMCDSFFSNVTLFKRYQPHLYGVTGTLGGKDARKFIQSVYQIDTFNVPKYINSVFDIYSSKFSQNREKWLQNIRDECREIAIVQRRAVLIICETILDAEDVQLVLRSLNCRLKLYLRSDLAEHVKPEEVHSGDVIVATNLAGRGTDLKTMTVVNEKGGLHVIVTFMPRNSRVEQQAFGRAGRQGQPGSARLIVYNETFALQFQGNVDEAMLINVWKDVRDQHEESDMAEAITEVKRVETKDRLLVRFLDLTHSQKHKLPFANDMYKPGFSSLRELWASFCDENETTAEQRFPQFEKQIKHQMNRSIAVLEQDSFTDANDLIKTQFQAVSHLIVHPKYFIYAGFHALCTDGMDDNRQEALNLYKQALKIDAQDFIVHYNTVPCYIKNNQTSITSAIQAFDQAINLLNVEIETRKLLEIFHDPPISDDNEKKTNGPVDQTSLAELIYLQIVHSTFEESRKQLTQFDENKHEITCEFKHWPETLDCLKGTKFEPLTNNINAEREEWLGEGLMWRYIFVIQTKRCWWKTVFVFVMGVAQIVGGAYLCLKGQFRLGTSLILDGALDVYKAAATKITADFDLTSYFETKVIKYGKLLFTPGGPLEAVASLEKIKMVGVAIDAVRQIDKNGFTMSNLTQLAEAGMSLAGVDQKTVDFVKKLPERIKDAEALLSGDIDKILERGQLAGLPVQTIQQIAKNGFNFETANQLIIDGMTMAGVDKKAIDVVKQLPARIQDAQVLLSGDINRIMKLDMLAGLPLQTIQKIIKNGFSAENITQLIADGMTFQGVDQKTIDFVKQLPERVKDAEALLSGDIDKILERGKLAGLPLNAIQQIAKNGFSAETATQLAVDGMTMAGADQKAINIVKQLPARIQDIQALANGDIKQIMKYAESAGLPLNLVRQIAVNGFSVETVTQVAMEGMTLAGVDPRKVDFVRKLPEQIKDAQALLSGDINEICRRDILTGIPVNTVRQIFKNGITLEAATQLALDGMNMTNVDPKAIELIRQLPERMKDAKALFSGDINEMLERGISAGLPLNAIQQIARNGFSPDSATQLALEGMSLLGVDPMKVDLVKKLPEKIKDAQALISGDINEICNRSTFAGVSVNAIRQIVTPKNSVEAIKEIALNGMAIAGVDKNTLDFVKKLPKGIDNMKFLLNGALENMFRQNMPSSMDQLLGMCAQQSLFNGKEKEVFKIIRRRMPAVHNVINGDGETVLADAFQTFCSNASNLPLADLLIIVLPTALKRVAEREREDIQDLFDSTLDQLKSVVSSYSRQTCEVIDQILKSNDKWDIFQRTKHQLDDNLCKLLSPVIDREKKFQDGINYMKNNLDAIESCCESFRMTFHEGRRQAARLRKTIEQHIDSNNFLLKQAINEFVNEITSQINQENNQELMKLLKEHFNESIIQPIIEMLCERQMDEKDTELVNDFTNGITYVLKQQQQTRH</sequence>
<dbReference type="SUPFAM" id="SSF52540">
    <property type="entry name" value="P-loop containing nucleoside triphosphate hydrolases"/>
    <property type="match status" value="2"/>
</dbReference>
<dbReference type="GO" id="GO:0017038">
    <property type="term" value="P:protein import"/>
    <property type="evidence" value="ECO:0007669"/>
    <property type="project" value="InterPro"/>
</dbReference>
<dbReference type="PANTHER" id="PTHR30612:SF0">
    <property type="entry name" value="CHLOROPLAST PROTEIN-TRANSPORTING ATPASE"/>
    <property type="match status" value="1"/>
</dbReference>
<dbReference type="PRINTS" id="PR00906">
    <property type="entry name" value="SECA"/>
</dbReference>
<keyword evidence="3" id="KW-0811">Translocation</keyword>
<dbReference type="Pfam" id="PF07517">
    <property type="entry name" value="SecA_DEAD"/>
    <property type="match status" value="1"/>
</dbReference>
<dbReference type="InterPro" id="IPR011115">
    <property type="entry name" value="SecA_DEAD"/>
</dbReference>
<comment type="caution">
    <text evidence="8">The sequence shown here is derived from an EMBL/GenBank/DDBJ whole genome shotgun (WGS) entry which is preliminary data.</text>
</comment>
<keyword evidence="9" id="KW-1185">Reference proteome</keyword>
<dbReference type="InterPro" id="IPR000185">
    <property type="entry name" value="SecA"/>
</dbReference>
<dbReference type="GO" id="GO:0006886">
    <property type="term" value="P:intracellular protein transport"/>
    <property type="evidence" value="ECO:0007669"/>
    <property type="project" value="InterPro"/>
</dbReference>
<reference evidence="8" key="1">
    <citation type="submission" date="2021-02" db="EMBL/GenBank/DDBJ databases">
        <authorList>
            <person name="Nowell W R."/>
        </authorList>
    </citation>
    <scope>NUCLEOTIDE SEQUENCE</scope>
</reference>
<dbReference type="Gene3D" id="1.25.40.10">
    <property type="entry name" value="Tetratricopeptide repeat domain"/>
    <property type="match status" value="1"/>
</dbReference>
<dbReference type="EMBL" id="CAJNOI010001795">
    <property type="protein sequence ID" value="CAF1439580.1"/>
    <property type="molecule type" value="Genomic_DNA"/>
</dbReference>
<dbReference type="SUPFAM" id="SSF48452">
    <property type="entry name" value="TPR-like"/>
    <property type="match status" value="1"/>
</dbReference>
<evidence type="ECO:0000256" key="1">
    <source>
        <dbReference type="ARBA" id="ARBA00022490"/>
    </source>
</evidence>
<proteinExistence type="predicted"/>
<dbReference type="GO" id="GO:0006605">
    <property type="term" value="P:protein targeting"/>
    <property type="evidence" value="ECO:0007669"/>
    <property type="project" value="InterPro"/>
</dbReference>
<keyword evidence="2" id="KW-0653">Protein transport</keyword>
<dbReference type="InterPro" id="IPR014018">
    <property type="entry name" value="SecA_motor_DEAD"/>
</dbReference>
<dbReference type="EMBL" id="CAJNOM010002126">
    <property type="protein sequence ID" value="CAF1627192.1"/>
    <property type="molecule type" value="Genomic_DNA"/>
</dbReference>
<dbReference type="InterPro" id="IPR014001">
    <property type="entry name" value="Helicase_ATP-bd"/>
</dbReference>
<evidence type="ECO:0000256" key="2">
    <source>
        <dbReference type="ARBA" id="ARBA00022927"/>
    </source>
</evidence>
<dbReference type="PANTHER" id="PTHR30612">
    <property type="entry name" value="SECA INNER MEMBRANE COMPONENT OF SEC PROTEIN SECRETION SYSTEM"/>
    <property type="match status" value="1"/>
</dbReference>
<dbReference type="Proteomes" id="UP000663832">
    <property type="component" value="Unassembled WGS sequence"/>
</dbReference>
<dbReference type="InterPro" id="IPR036670">
    <property type="entry name" value="SecA_X-link_sf"/>
</dbReference>
<dbReference type="OrthoDB" id="7663308at2759"/>
<evidence type="ECO:0000313" key="7">
    <source>
        <dbReference type="EMBL" id="CAF1439580.1"/>
    </source>
</evidence>
<name>A0A816D120_9BILA</name>
<dbReference type="GO" id="GO:0016020">
    <property type="term" value="C:membrane"/>
    <property type="evidence" value="ECO:0007669"/>
    <property type="project" value="InterPro"/>
</dbReference>
<dbReference type="SUPFAM" id="SSF81767">
    <property type="entry name" value="Pre-protein crosslinking domain of SecA"/>
    <property type="match status" value="1"/>
</dbReference>
<keyword evidence="1" id="KW-0963">Cytoplasm</keyword>
<dbReference type="InterPro" id="IPR011990">
    <property type="entry name" value="TPR-like_helical_dom_sf"/>
</dbReference>
<feature type="domain" description="Helicase ATP-binding" evidence="4">
    <location>
        <begin position="354"/>
        <end position="512"/>
    </location>
</feature>